<dbReference type="Proteomes" id="UP001138751">
    <property type="component" value="Unassembled WGS sequence"/>
</dbReference>
<comment type="caution">
    <text evidence="1">The sequence shown here is derived from an EMBL/GenBank/DDBJ whole genome shotgun (WGS) entry which is preliminary data.</text>
</comment>
<dbReference type="EMBL" id="JAAEDM010000015">
    <property type="protein sequence ID" value="MBR0671158.1"/>
    <property type="molecule type" value="Genomic_DNA"/>
</dbReference>
<dbReference type="AlphaFoldDB" id="A0A9X9WVH9"/>
<name>A0A9X9WVH9_9PROT</name>
<dbReference type="RefSeq" id="WP_211861528.1">
    <property type="nucleotide sequence ID" value="NZ_JAAEDM010000015.1"/>
</dbReference>
<proteinExistence type="predicted"/>
<reference evidence="1" key="2">
    <citation type="journal article" date="2021" name="Syst. Appl. Microbiol.">
        <title>Roseomonas hellenica sp. nov., isolated from roots of wild-growing Alkanna tinctoria.</title>
        <authorList>
            <person name="Rat A."/>
            <person name="Naranjo H.D."/>
            <person name="Lebbe L."/>
            <person name="Cnockaert M."/>
            <person name="Krigas N."/>
            <person name="Grigoriadou K."/>
            <person name="Maloupa E."/>
            <person name="Willems A."/>
        </authorList>
    </citation>
    <scope>NUCLEOTIDE SEQUENCE</scope>
    <source>
        <strain evidence="1">LMG 31231</strain>
    </source>
</reference>
<accession>A0A9X9WVH9</accession>
<gene>
    <name evidence="1" type="ORF">GXW76_08225</name>
</gene>
<protein>
    <submittedName>
        <fullName evidence="1">Uncharacterized protein</fullName>
    </submittedName>
</protein>
<evidence type="ECO:0000313" key="2">
    <source>
        <dbReference type="Proteomes" id="UP001138751"/>
    </source>
</evidence>
<sequence>MTDATRLGLFGLPLDDAPAGADADLVLDVFGEPADPSAAFACPKARRKAFEQWVAGGRDFDRLPVGLLGAICGAALGSRKQ</sequence>
<evidence type="ECO:0000313" key="1">
    <source>
        <dbReference type="EMBL" id="MBR0671158.1"/>
    </source>
</evidence>
<organism evidence="1 2">
    <name type="scientific">Neoroseomonas soli</name>
    <dbReference type="NCBI Taxonomy" id="1081025"/>
    <lineage>
        <taxon>Bacteria</taxon>
        <taxon>Pseudomonadati</taxon>
        <taxon>Pseudomonadota</taxon>
        <taxon>Alphaproteobacteria</taxon>
        <taxon>Acetobacterales</taxon>
        <taxon>Acetobacteraceae</taxon>
        <taxon>Neoroseomonas</taxon>
    </lineage>
</organism>
<reference evidence="1" key="1">
    <citation type="submission" date="2020-01" db="EMBL/GenBank/DDBJ databases">
        <authorList>
            <person name="Rat A."/>
        </authorList>
    </citation>
    <scope>NUCLEOTIDE SEQUENCE</scope>
    <source>
        <strain evidence="1">LMG 31231</strain>
    </source>
</reference>
<keyword evidence="2" id="KW-1185">Reference proteome</keyword>